<keyword evidence="4 10" id="KW-0812">Transmembrane</keyword>
<dbReference type="GO" id="GO:0005886">
    <property type="term" value="C:plasma membrane"/>
    <property type="evidence" value="ECO:0007669"/>
    <property type="project" value="UniProtKB-SubCell"/>
</dbReference>
<feature type="domain" description="CNNM transmembrane" evidence="14">
    <location>
        <begin position="1"/>
        <end position="184"/>
    </location>
</feature>
<comment type="subcellular location">
    <subcellularLocation>
        <location evidence="1">Cell membrane</location>
        <topology evidence="1">Multi-pass membrane protein</topology>
    </subcellularLocation>
</comment>
<evidence type="ECO:0000256" key="7">
    <source>
        <dbReference type="ARBA" id="ARBA00023122"/>
    </source>
</evidence>
<dbReference type="RefSeq" id="WP_053412522.1">
    <property type="nucleotide sequence ID" value="NZ_CP006841.1"/>
</dbReference>
<dbReference type="FunFam" id="3.10.580.10:FF:000002">
    <property type="entry name" value="Magnesium/cobalt efflux protein CorC"/>
    <property type="match status" value="1"/>
</dbReference>
<evidence type="ECO:0000313" key="16">
    <source>
        <dbReference type="Proteomes" id="UP000058446"/>
    </source>
</evidence>
<dbReference type="OrthoDB" id="110231at2"/>
<feature type="signal peptide" evidence="12">
    <location>
        <begin position="1"/>
        <end position="20"/>
    </location>
</feature>
<keyword evidence="7 9" id="KW-0129">CBS domain</keyword>
<evidence type="ECO:0000256" key="1">
    <source>
        <dbReference type="ARBA" id="ARBA00004651"/>
    </source>
</evidence>
<evidence type="ECO:0000256" key="2">
    <source>
        <dbReference type="ARBA" id="ARBA00006337"/>
    </source>
</evidence>
<dbReference type="SMART" id="SM01091">
    <property type="entry name" value="CorC_HlyC"/>
    <property type="match status" value="1"/>
</dbReference>
<evidence type="ECO:0000256" key="10">
    <source>
        <dbReference type="PROSITE-ProRule" id="PRU01193"/>
    </source>
</evidence>
<dbReference type="InterPro" id="IPR016169">
    <property type="entry name" value="FAD-bd_PCMH_sub2"/>
</dbReference>
<evidence type="ECO:0000256" key="8">
    <source>
        <dbReference type="ARBA" id="ARBA00023136"/>
    </source>
</evidence>
<dbReference type="InterPro" id="IPR002550">
    <property type="entry name" value="CNNM"/>
</dbReference>
<dbReference type="PATRIC" id="fig|1408189.4.peg.1705"/>
<feature type="chain" id="PRO_5039251119" evidence="12">
    <location>
        <begin position="21"/>
        <end position="443"/>
    </location>
</feature>
<evidence type="ECO:0000256" key="12">
    <source>
        <dbReference type="SAM" id="SignalP"/>
    </source>
</evidence>
<keyword evidence="16" id="KW-1185">Reference proteome</keyword>
<organism evidence="15 16">
    <name type="scientific">Corynebacterium lactis RW2-5</name>
    <dbReference type="NCBI Taxonomy" id="1408189"/>
    <lineage>
        <taxon>Bacteria</taxon>
        <taxon>Bacillati</taxon>
        <taxon>Actinomycetota</taxon>
        <taxon>Actinomycetes</taxon>
        <taxon>Mycobacteriales</taxon>
        <taxon>Corynebacteriaceae</taxon>
        <taxon>Corynebacterium</taxon>
    </lineage>
</organism>
<evidence type="ECO:0000256" key="4">
    <source>
        <dbReference type="ARBA" id="ARBA00022692"/>
    </source>
</evidence>
<evidence type="ECO:0000256" key="3">
    <source>
        <dbReference type="ARBA" id="ARBA00022475"/>
    </source>
</evidence>
<accession>A0A0K2H1F3</accession>
<dbReference type="InterPro" id="IPR044751">
    <property type="entry name" value="Ion_transp-like_CBS"/>
</dbReference>
<evidence type="ECO:0000256" key="11">
    <source>
        <dbReference type="SAM" id="Phobius"/>
    </source>
</evidence>
<feature type="transmembrane region" description="Helical" evidence="11">
    <location>
        <begin position="62"/>
        <end position="84"/>
    </location>
</feature>
<dbReference type="InterPro" id="IPR005170">
    <property type="entry name" value="Transptr-assoc_dom"/>
</dbReference>
<proteinExistence type="inferred from homology"/>
<comment type="similarity">
    <text evidence="2">Belongs to the UPF0053 family.</text>
</comment>
<evidence type="ECO:0000256" key="5">
    <source>
        <dbReference type="ARBA" id="ARBA00022737"/>
    </source>
</evidence>
<dbReference type="InterPro" id="IPR046342">
    <property type="entry name" value="CBS_dom_sf"/>
</dbReference>
<feature type="transmembrane region" description="Helical" evidence="11">
    <location>
        <begin position="91"/>
        <end position="113"/>
    </location>
</feature>
<feature type="domain" description="CBS" evidence="13">
    <location>
        <begin position="203"/>
        <end position="262"/>
    </location>
</feature>
<evidence type="ECO:0000256" key="6">
    <source>
        <dbReference type="ARBA" id="ARBA00022989"/>
    </source>
</evidence>
<dbReference type="PANTHER" id="PTHR22777">
    <property type="entry name" value="HEMOLYSIN-RELATED"/>
    <property type="match status" value="1"/>
</dbReference>
<dbReference type="InterPro" id="IPR000644">
    <property type="entry name" value="CBS_dom"/>
</dbReference>
<dbReference type="KEGG" id="clw:CLAC_08525"/>
<dbReference type="Gene3D" id="3.10.580.10">
    <property type="entry name" value="CBS-domain"/>
    <property type="match status" value="1"/>
</dbReference>
<evidence type="ECO:0000313" key="15">
    <source>
        <dbReference type="EMBL" id="ALA67753.1"/>
    </source>
</evidence>
<keyword evidence="12" id="KW-0732">Signal</keyword>
<dbReference type="PROSITE" id="PS51371">
    <property type="entry name" value="CBS"/>
    <property type="match status" value="2"/>
</dbReference>
<dbReference type="InterPro" id="IPR036318">
    <property type="entry name" value="FAD-bd_PCMH-like_sf"/>
</dbReference>
<keyword evidence="6 10" id="KW-1133">Transmembrane helix</keyword>
<dbReference type="PROSITE" id="PS51846">
    <property type="entry name" value="CNNM"/>
    <property type="match status" value="1"/>
</dbReference>
<evidence type="ECO:0000256" key="9">
    <source>
        <dbReference type="PROSITE-ProRule" id="PRU00703"/>
    </source>
</evidence>
<name>A0A0K2H1F3_9CORY</name>
<sequence length="443" mass="47897">MIPLALIAVLAMLGAGALNTVETAVSAISRARVAELQRDEVAGAGALLKVVDNRARHVNVLVILRTLCESSGAVAIAALCLQLFAPQEWAIAAAVGVLSLFTFLVLGVFSRTLGRKNPYSISLGSAVVLGFLAKVLRPLEKILIWLGNIITPGGGFRDGPFATEVELREMVDIAQEKGIVEHDERRMIQSVFDLAETSARAVMVPRPEMVWIESDKHCGQAVTLCVRSGHSRIPVIGDSVEDIVGVVYLKDIVARTYARTDGGRGVGVSEVMRPSVFVPDSKPLDDLLDEMQRNRNHIAVLIDEYGSVAGLISIEDILEEIVGEIADEYDAAEQAPIEPLGQGAYRVIGRLSLGELAELYDEAHDRIIEFDDDLAEEVDTVSGLIAYELGRVPLPGSHVEYAGLKFTAEGARDRRGRMRVTTVVVEPTAEEISEEEVSNNGQP</sequence>
<dbReference type="STRING" id="1408189.CLAC_08525"/>
<keyword evidence="5" id="KW-0677">Repeat</keyword>
<dbReference type="SUPFAM" id="SSF56176">
    <property type="entry name" value="FAD-binding/transporter-associated domain-like"/>
    <property type="match status" value="1"/>
</dbReference>
<dbReference type="AlphaFoldDB" id="A0A0K2H1F3"/>
<dbReference type="PANTHER" id="PTHR22777:SF32">
    <property type="entry name" value="UPF0053 INNER MEMBRANE PROTEIN YFJD"/>
    <property type="match status" value="1"/>
</dbReference>
<dbReference type="SMART" id="SM00116">
    <property type="entry name" value="CBS"/>
    <property type="match status" value="2"/>
</dbReference>
<feature type="transmembrane region" description="Helical" evidence="11">
    <location>
        <begin position="119"/>
        <end position="136"/>
    </location>
</feature>
<dbReference type="Pfam" id="PF03471">
    <property type="entry name" value="CorC_HlyC"/>
    <property type="match status" value="1"/>
</dbReference>
<evidence type="ECO:0000259" key="13">
    <source>
        <dbReference type="PROSITE" id="PS51371"/>
    </source>
</evidence>
<dbReference type="Pfam" id="PF00571">
    <property type="entry name" value="CBS"/>
    <property type="match status" value="2"/>
</dbReference>
<dbReference type="GO" id="GO:0050660">
    <property type="term" value="F:flavin adenine dinucleotide binding"/>
    <property type="evidence" value="ECO:0007669"/>
    <property type="project" value="InterPro"/>
</dbReference>
<keyword evidence="3" id="KW-1003">Cell membrane</keyword>
<protein>
    <submittedName>
        <fullName evidence="15">Membrane protein</fullName>
    </submittedName>
</protein>
<evidence type="ECO:0000259" key="14">
    <source>
        <dbReference type="PROSITE" id="PS51846"/>
    </source>
</evidence>
<dbReference type="CDD" id="cd04590">
    <property type="entry name" value="CBS_pair_CorC_HlyC_assoc"/>
    <property type="match status" value="1"/>
</dbReference>
<keyword evidence="8 10" id="KW-0472">Membrane</keyword>
<reference evidence="15 16" key="1">
    <citation type="submission" date="2013-10" db="EMBL/GenBank/DDBJ databases">
        <title>Complete genome sequence of Corynebacterium lactis DSM 45799(T), isolated from raw cow milk.</title>
        <authorList>
            <person name="Ruckert C."/>
            <person name="Albersmeier A."/>
            <person name="Lipski A."/>
            <person name="Kalinowski J."/>
        </authorList>
    </citation>
    <scope>NUCLEOTIDE SEQUENCE [LARGE SCALE GENOMIC DNA]</scope>
    <source>
        <strain evidence="15 16">RW2-5</strain>
    </source>
</reference>
<feature type="domain" description="CBS" evidence="13">
    <location>
        <begin position="271"/>
        <end position="328"/>
    </location>
</feature>
<dbReference type="SUPFAM" id="SSF54631">
    <property type="entry name" value="CBS-domain pair"/>
    <property type="match status" value="1"/>
</dbReference>
<dbReference type="Proteomes" id="UP000058446">
    <property type="component" value="Chromosome"/>
</dbReference>
<gene>
    <name evidence="15" type="ORF">CLAC_08525</name>
</gene>
<dbReference type="EMBL" id="CP006841">
    <property type="protein sequence ID" value="ALA67753.1"/>
    <property type="molecule type" value="Genomic_DNA"/>
</dbReference>
<dbReference type="Pfam" id="PF01595">
    <property type="entry name" value="CNNM"/>
    <property type="match status" value="1"/>
</dbReference>
<dbReference type="Gene3D" id="3.30.465.10">
    <property type="match status" value="1"/>
</dbReference>